<evidence type="ECO:0000313" key="2">
    <source>
        <dbReference type="Proteomes" id="UP000824120"/>
    </source>
</evidence>
<dbReference type="EMBL" id="JACXVP010000003">
    <property type="protein sequence ID" value="KAG5616736.1"/>
    <property type="molecule type" value="Genomic_DNA"/>
</dbReference>
<comment type="caution">
    <text evidence="1">The sequence shown here is derived from an EMBL/GenBank/DDBJ whole genome shotgun (WGS) entry which is preliminary data.</text>
</comment>
<name>A0A9J5ZWY4_SOLCO</name>
<accession>A0A9J5ZWY4</accession>
<proteinExistence type="predicted"/>
<reference evidence="1 2" key="1">
    <citation type="submission" date="2020-09" db="EMBL/GenBank/DDBJ databases">
        <title>De no assembly of potato wild relative species, Solanum commersonii.</title>
        <authorList>
            <person name="Cho K."/>
        </authorList>
    </citation>
    <scope>NUCLEOTIDE SEQUENCE [LARGE SCALE GENOMIC DNA]</scope>
    <source>
        <strain evidence="1">LZ3.2</strain>
        <tissue evidence="1">Leaf</tissue>
    </source>
</reference>
<organism evidence="1 2">
    <name type="scientific">Solanum commersonii</name>
    <name type="common">Commerson's wild potato</name>
    <name type="synonym">Commerson's nightshade</name>
    <dbReference type="NCBI Taxonomy" id="4109"/>
    <lineage>
        <taxon>Eukaryota</taxon>
        <taxon>Viridiplantae</taxon>
        <taxon>Streptophyta</taxon>
        <taxon>Embryophyta</taxon>
        <taxon>Tracheophyta</taxon>
        <taxon>Spermatophyta</taxon>
        <taxon>Magnoliopsida</taxon>
        <taxon>eudicotyledons</taxon>
        <taxon>Gunneridae</taxon>
        <taxon>Pentapetalae</taxon>
        <taxon>asterids</taxon>
        <taxon>lamiids</taxon>
        <taxon>Solanales</taxon>
        <taxon>Solanaceae</taxon>
        <taxon>Solanoideae</taxon>
        <taxon>Solaneae</taxon>
        <taxon>Solanum</taxon>
    </lineage>
</organism>
<evidence type="ECO:0000313" key="1">
    <source>
        <dbReference type="EMBL" id="KAG5616736.1"/>
    </source>
</evidence>
<gene>
    <name evidence="1" type="ORF">H5410_016560</name>
</gene>
<dbReference type="OrthoDB" id="635132at2759"/>
<keyword evidence="2" id="KW-1185">Reference proteome</keyword>
<sequence>MVHHNEACEMCTRTCMLIHGQRDPSPIVNSFFKVMINKRFSKILPDMGLGDYFRRKESPHEAAGRVYNTWNFSSSSGGRGRGGGISFDQGMLDSPVSGLVLLLLVPKGLLCYQKVVDLWSCIDYEARGDEV</sequence>
<dbReference type="Proteomes" id="UP000824120">
    <property type="component" value="Chromosome 3"/>
</dbReference>
<dbReference type="AlphaFoldDB" id="A0A9J5ZWY4"/>
<protein>
    <submittedName>
        <fullName evidence="1">Uncharacterized protein</fullName>
    </submittedName>
</protein>